<accession>A0ABP9SNM2</accession>
<keyword evidence="1" id="KW-0812">Transmembrane</keyword>
<evidence type="ECO:0000256" key="1">
    <source>
        <dbReference type="SAM" id="Phobius"/>
    </source>
</evidence>
<dbReference type="EMBL" id="BAABJQ010000039">
    <property type="protein sequence ID" value="GAA5199769.1"/>
    <property type="molecule type" value="Genomic_DNA"/>
</dbReference>
<feature type="transmembrane region" description="Helical" evidence="1">
    <location>
        <begin position="42"/>
        <end position="64"/>
    </location>
</feature>
<name>A0ABP9SNM2_9ACTN</name>
<keyword evidence="1" id="KW-0472">Membrane</keyword>
<keyword evidence="1" id="KW-1133">Transmembrane helix</keyword>
<sequence length="247" mass="25573">MATARTTTAGSARAERREAARALVEHSWAEVDTPRPTARPHLVLTVVALAAAAALGGGAVLQLVHPLPLSEASASTVPPPVTAAPYTAVSGWDCATASDHGFDVQGRTADWYTVASGGWDRDGCHGTFEAIPMSGDKSKDDPNQHAVWWFTPTAAMTRCAISVYGPAAQNPQDAAAAPAQFWVLTGRTGARLAGSLMDQTASRGTWVSLGTYPVSAAGIAVELVDRGTPATPASRLAVSQVRVQCTA</sequence>
<comment type="caution">
    <text evidence="2">The sequence shown here is derived from an EMBL/GenBank/DDBJ whole genome shotgun (WGS) entry which is preliminary data.</text>
</comment>
<gene>
    <name evidence="2" type="ORF">GCM10023322_76140</name>
</gene>
<evidence type="ECO:0000313" key="3">
    <source>
        <dbReference type="Proteomes" id="UP001501570"/>
    </source>
</evidence>
<dbReference type="Proteomes" id="UP001501570">
    <property type="component" value="Unassembled WGS sequence"/>
</dbReference>
<organism evidence="2 3">
    <name type="scientific">Rugosimonospora acidiphila</name>
    <dbReference type="NCBI Taxonomy" id="556531"/>
    <lineage>
        <taxon>Bacteria</taxon>
        <taxon>Bacillati</taxon>
        <taxon>Actinomycetota</taxon>
        <taxon>Actinomycetes</taxon>
        <taxon>Micromonosporales</taxon>
        <taxon>Micromonosporaceae</taxon>
        <taxon>Rugosimonospora</taxon>
    </lineage>
</organism>
<dbReference type="RefSeq" id="WP_345638125.1">
    <property type="nucleotide sequence ID" value="NZ_BAABJQ010000039.1"/>
</dbReference>
<reference evidence="3" key="1">
    <citation type="journal article" date="2019" name="Int. J. Syst. Evol. Microbiol.">
        <title>The Global Catalogue of Microorganisms (GCM) 10K type strain sequencing project: providing services to taxonomists for standard genome sequencing and annotation.</title>
        <authorList>
            <consortium name="The Broad Institute Genomics Platform"/>
            <consortium name="The Broad Institute Genome Sequencing Center for Infectious Disease"/>
            <person name="Wu L."/>
            <person name="Ma J."/>
        </authorList>
    </citation>
    <scope>NUCLEOTIDE SEQUENCE [LARGE SCALE GENOMIC DNA]</scope>
    <source>
        <strain evidence="3">JCM 18304</strain>
    </source>
</reference>
<evidence type="ECO:0000313" key="2">
    <source>
        <dbReference type="EMBL" id="GAA5199769.1"/>
    </source>
</evidence>
<proteinExistence type="predicted"/>
<protein>
    <submittedName>
        <fullName evidence="2">Uncharacterized protein</fullName>
    </submittedName>
</protein>
<keyword evidence="3" id="KW-1185">Reference proteome</keyword>